<organism evidence="3 4">
    <name type="scientific">Neofusicoccum ribis</name>
    <dbReference type="NCBI Taxonomy" id="45134"/>
    <lineage>
        <taxon>Eukaryota</taxon>
        <taxon>Fungi</taxon>
        <taxon>Dikarya</taxon>
        <taxon>Ascomycota</taxon>
        <taxon>Pezizomycotina</taxon>
        <taxon>Dothideomycetes</taxon>
        <taxon>Dothideomycetes incertae sedis</taxon>
        <taxon>Botryosphaeriales</taxon>
        <taxon>Botryosphaeriaceae</taxon>
        <taxon>Neofusicoccum</taxon>
    </lineage>
</organism>
<dbReference type="InterPro" id="IPR000873">
    <property type="entry name" value="AMP-dep_synth/lig_dom"/>
</dbReference>
<dbReference type="Gene3D" id="3.40.50.12780">
    <property type="entry name" value="N-terminal domain of ligase-like"/>
    <property type="match status" value="1"/>
</dbReference>
<dbReference type="PROSITE" id="PS00455">
    <property type="entry name" value="AMP_BINDING"/>
    <property type="match status" value="1"/>
</dbReference>
<evidence type="ECO:0000313" key="4">
    <source>
        <dbReference type="Proteomes" id="UP001521116"/>
    </source>
</evidence>
<dbReference type="SUPFAM" id="SSF56801">
    <property type="entry name" value="Acetyl-CoA synthetase-like"/>
    <property type="match status" value="1"/>
</dbReference>
<feature type="region of interest" description="Disordered" evidence="1">
    <location>
        <begin position="1"/>
        <end position="28"/>
    </location>
</feature>
<name>A0ABR3T8B0_9PEZI</name>
<evidence type="ECO:0000313" key="3">
    <source>
        <dbReference type="EMBL" id="KAL1635789.1"/>
    </source>
</evidence>
<dbReference type="InterPro" id="IPR042099">
    <property type="entry name" value="ANL_N_sf"/>
</dbReference>
<dbReference type="Proteomes" id="UP001521116">
    <property type="component" value="Unassembled WGS sequence"/>
</dbReference>
<evidence type="ECO:0000259" key="2">
    <source>
        <dbReference type="Pfam" id="PF00501"/>
    </source>
</evidence>
<dbReference type="Pfam" id="PF00501">
    <property type="entry name" value="AMP-binding"/>
    <property type="match status" value="1"/>
</dbReference>
<dbReference type="NCBIfam" id="TIGR01217">
    <property type="entry name" value="ac_ac_CoA_syn"/>
    <property type="match status" value="1"/>
</dbReference>
<dbReference type="InterPro" id="IPR045851">
    <property type="entry name" value="AMP-bd_C_sf"/>
</dbReference>
<dbReference type="InterPro" id="IPR005914">
    <property type="entry name" value="Acac_CoA_synth"/>
</dbReference>
<feature type="domain" description="AMP-dependent synthetase/ligase" evidence="2">
    <location>
        <begin position="144"/>
        <end position="535"/>
    </location>
</feature>
<comment type="caution">
    <text evidence="3">The sequence shown here is derived from an EMBL/GenBank/DDBJ whole genome shotgun (WGS) entry which is preliminary data.</text>
</comment>
<reference evidence="3 4" key="1">
    <citation type="submission" date="2024-02" db="EMBL/GenBank/DDBJ databases">
        <title>De novo assembly and annotation of 12 fungi associated with fruit tree decline syndrome in Ontario, Canada.</title>
        <authorList>
            <person name="Sulman M."/>
            <person name="Ellouze W."/>
            <person name="Ilyukhin E."/>
        </authorList>
    </citation>
    <scope>NUCLEOTIDE SEQUENCE [LARGE SCALE GENOMIC DNA]</scope>
    <source>
        <strain evidence="3 4">M1-105</strain>
    </source>
</reference>
<feature type="compositionally biased region" description="Basic and acidic residues" evidence="1">
    <location>
        <begin position="1"/>
        <end position="17"/>
    </location>
</feature>
<dbReference type="InterPro" id="IPR020845">
    <property type="entry name" value="AMP-binding_CS"/>
</dbReference>
<dbReference type="Gene3D" id="3.30.300.30">
    <property type="match status" value="1"/>
</dbReference>
<gene>
    <name evidence="3" type="ORF">SLS56_001484</name>
</gene>
<dbReference type="EMBL" id="JAJVDC020000009">
    <property type="protein sequence ID" value="KAL1635789.1"/>
    <property type="molecule type" value="Genomic_DNA"/>
</dbReference>
<keyword evidence="4" id="KW-1185">Reference proteome</keyword>
<protein>
    <recommendedName>
        <fullName evidence="2">AMP-dependent synthetase/ligase domain-containing protein</fullName>
    </recommendedName>
</protein>
<dbReference type="PANTHER" id="PTHR42921:SF4">
    <property type="entry name" value="ACETOACETYL-COA SYNTHASE (AFU_ORTHOLOGUE AFUA_8G04770)"/>
    <property type="match status" value="1"/>
</dbReference>
<proteinExistence type="predicted"/>
<evidence type="ECO:0000256" key="1">
    <source>
        <dbReference type="SAM" id="MobiDB-lite"/>
    </source>
</evidence>
<dbReference type="PANTHER" id="PTHR42921">
    <property type="entry name" value="ACETOACETYL-COA SYNTHETASE"/>
    <property type="match status" value="1"/>
</dbReference>
<sequence length="731" mass="80234">MVRRHDDVDRHRPRDANGGDDDAAADMPAPRKLWVHPAPRETGMWRFMQGVNARRGLKLESFHDLHTWSVSDDGGRLAFYEDLWHYCANLIHTGQPRTPIVDPTARFDSIPAWFQGVRLNFAENVLYTRDPASPSTRSTAGKEDAKTAVTAVREGGSVAETETLTWARLRAKVRALAHAMRARGLRKDDRVAVVASHSVDTLVCFLAATAVGALFSSSSTDMGAKGVLDRLTQVRPRWVFVDDWAVYNGKRVDLGGKIREIVAGLGDVEEFEGVVVQGRFAGEKVNVSGLERAVALEGFLDVGGEVGELVFERVEFGDPFLVVYSSGTTGVPKCIVHSVGGVLLNAMKEGKLHKDLGPDTVGLQYTTTGWIMYLTSVLTLLPGGHAVLYDGSPFHPTPHTLLALIPRLRITHLGLSPRYFQTLQSASLAPRDLYDCSSLRAVTSTGMVLPDALFNWFYDTAFPSHVHLDNIAGGTDIAGCFGIGNPLVPVHVGGCQGAALGVRVEIFDSTLEGGRGVAGKPVPDGVPGELVATRPFPNVPVRFWGDDGGEKYWKAYFERFDDVWTHGDFVLRHPRTGGLVFLGRADGVLNPSGVRFGSAEVYAVIEGFFRDKVADSICVGQRRPGDADESVMLFLLMKEGVKFNEGLVREVKERIGKELSKRHVPKWVFETKEIPTTVNLKKVELPVKQIVSGQVIKPSGTLLNPESLKYYYQFAEVEKLVEKQGFAVQQY</sequence>
<accession>A0ABR3T8B0</accession>